<dbReference type="RefSeq" id="WP_258822635.1">
    <property type="nucleotide sequence ID" value="NZ_JANUHB010000002.1"/>
</dbReference>
<feature type="transmembrane region" description="Helical" evidence="9">
    <location>
        <begin position="194"/>
        <end position="219"/>
    </location>
</feature>
<feature type="transmembrane region" description="Helical" evidence="9">
    <location>
        <begin position="94"/>
        <end position="115"/>
    </location>
</feature>
<evidence type="ECO:0000256" key="1">
    <source>
        <dbReference type="ARBA" id="ARBA00004651"/>
    </source>
</evidence>
<evidence type="ECO:0000313" key="12">
    <source>
        <dbReference type="Proteomes" id="UP001206126"/>
    </source>
</evidence>
<dbReference type="Pfam" id="PF00999">
    <property type="entry name" value="Na_H_Exchanger"/>
    <property type="match status" value="1"/>
</dbReference>
<gene>
    <name evidence="11" type="ORF">NX774_13215</name>
</gene>
<dbReference type="InterPro" id="IPR038770">
    <property type="entry name" value="Na+/solute_symporter_sf"/>
</dbReference>
<protein>
    <submittedName>
        <fullName evidence="11">Sodium:proton antiporter</fullName>
    </submittedName>
</protein>
<evidence type="ECO:0000256" key="7">
    <source>
        <dbReference type="ARBA" id="ARBA00023065"/>
    </source>
</evidence>
<evidence type="ECO:0000256" key="8">
    <source>
        <dbReference type="ARBA" id="ARBA00023136"/>
    </source>
</evidence>
<dbReference type="PANTHER" id="PTHR32507:SF8">
    <property type="entry name" value="CNH1P"/>
    <property type="match status" value="1"/>
</dbReference>
<evidence type="ECO:0000256" key="9">
    <source>
        <dbReference type="SAM" id="Phobius"/>
    </source>
</evidence>
<evidence type="ECO:0000256" key="6">
    <source>
        <dbReference type="ARBA" id="ARBA00022989"/>
    </source>
</evidence>
<evidence type="ECO:0000256" key="3">
    <source>
        <dbReference type="ARBA" id="ARBA00022449"/>
    </source>
</evidence>
<dbReference type="InterPro" id="IPR006153">
    <property type="entry name" value="Cation/H_exchanger_TM"/>
</dbReference>
<dbReference type="PANTHER" id="PTHR32507">
    <property type="entry name" value="NA(+)/H(+) ANTIPORTER 1"/>
    <property type="match status" value="1"/>
</dbReference>
<organism evidence="11 12">
    <name type="scientific">Massilia agilis</name>
    <dbReference type="NCBI Taxonomy" id="1811226"/>
    <lineage>
        <taxon>Bacteria</taxon>
        <taxon>Pseudomonadati</taxon>
        <taxon>Pseudomonadota</taxon>
        <taxon>Betaproteobacteria</taxon>
        <taxon>Burkholderiales</taxon>
        <taxon>Oxalobacteraceae</taxon>
        <taxon>Telluria group</taxon>
        <taxon>Massilia</taxon>
    </lineage>
</organism>
<proteinExistence type="predicted"/>
<evidence type="ECO:0000256" key="5">
    <source>
        <dbReference type="ARBA" id="ARBA00022692"/>
    </source>
</evidence>
<keyword evidence="6 9" id="KW-1133">Transmembrane helix</keyword>
<keyword evidence="2" id="KW-0813">Transport</keyword>
<evidence type="ECO:0000256" key="4">
    <source>
        <dbReference type="ARBA" id="ARBA00022475"/>
    </source>
</evidence>
<evidence type="ECO:0000259" key="10">
    <source>
        <dbReference type="Pfam" id="PF00999"/>
    </source>
</evidence>
<feature type="transmembrane region" description="Helical" evidence="9">
    <location>
        <begin position="311"/>
        <end position="341"/>
    </location>
</feature>
<feature type="transmembrane region" description="Helical" evidence="9">
    <location>
        <begin position="393"/>
        <end position="411"/>
    </location>
</feature>
<reference evidence="11 12" key="1">
    <citation type="submission" date="2022-08" db="EMBL/GenBank/DDBJ databases">
        <title>Reclassification of Massilia species as members of the genera Telluria, Duganella, Pseudoduganella, Mokoshia gen. nov. and Zemynaea gen. nov. using orthogonal and non-orthogonal genome-based approaches.</title>
        <authorList>
            <person name="Bowman J.P."/>
        </authorList>
    </citation>
    <scope>NUCLEOTIDE SEQUENCE [LARGE SCALE GENOMIC DNA]</scope>
    <source>
        <strain evidence="11 12">JCM 31605</strain>
    </source>
</reference>
<keyword evidence="3" id="KW-0050">Antiport</keyword>
<name>A0ABT2DCM4_9BURK</name>
<dbReference type="Gene3D" id="1.20.1530.20">
    <property type="match status" value="1"/>
</dbReference>
<feature type="transmembrane region" description="Helical" evidence="9">
    <location>
        <begin position="32"/>
        <end position="51"/>
    </location>
</feature>
<dbReference type="Proteomes" id="UP001206126">
    <property type="component" value="Unassembled WGS sequence"/>
</dbReference>
<feature type="domain" description="Cation/H+ exchanger transmembrane" evidence="10">
    <location>
        <begin position="17"/>
        <end position="418"/>
    </location>
</feature>
<evidence type="ECO:0000256" key="2">
    <source>
        <dbReference type="ARBA" id="ARBA00022448"/>
    </source>
</evidence>
<keyword evidence="8 9" id="KW-0472">Membrane</keyword>
<dbReference type="EMBL" id="JANUHB010000002">
    <property type="protein sequence ID" value="MCS0808883.1"/>
    <property type="molecule type" value="Genomic_DNA"/>
</dbReference>
<keyword evidence="7" id="KW-0406">Ion transport</keyword>
<feature type="transmembrane region" description="Helical" evidence="9">
    <location>
        <begin position="239"/>
        <end position="263"/>
    </location>
</feature>
<accession>A0ABT2DCM4</accession>
<comment type="caution">
    <text evidence="11">The sequence shown here is derived from an EMBL/GenBank/DDBJ whole genome shotgun (WGS) entry which is preliminary data.</text>
</comment>
<keyword evidence="5 9" id="KW-0812">Transmembrane</keyword>
<sequence>MPMTYWMLFGGLTLIAMMLIGTLLARLPLSGAMIYLALGFVLGPAGVGVLMPDPWRNAAMLELGAEAALLISLFAVGLKLEVPLLDRRWIAPLRLAFVSMAITVGLIAAMGVYGLRLPLGAAVLLGGILAPTDPVLASGVQPESGHAPNPARFNLAGEGALNDGSAFPFVLLGLGLMGWHDLGARAWHWWLVDLLWATVGGTLVGAMVGGLLGTLVVFLRNRHQEALGLSEFLSLGTVAVAYGLAQLCLASGFLAVFTAGLALRRVQEHPSMSQPSPVPPPSTGPVHHHVSAAMKREVQGFNEQIEKLAELVLVILTGAMLGYITIFPALWWFTAVSIFAVRPLSVFVGMAGSALPPHRCVVMGWFGIRGIGSVYYLMFALNHGLSGALAQQFVALTLVAVTASILLHGITAHPVMRWYAHAQAVTPER</sequence>
<comment type="subcellular location">
    <subcellularLocation>
        <location evidence="1">Cell membrane</location>
        <topology evidence="1">Multi-pass membrane protein</topology>
    </subcellularLocation>
</comment>
<evidence type="ECO:0000313" key="11">
    <source>
        <dbReference type="EMBL" id="MCS0808883.1"/>
    </source>
</evidence>
<keyword evidence="4" id="KW-1003">Cell membrane</keyword>
<feature type="transmembrane region" description="Helical" evidence="9">
    <location>
        <begin position="6"/>
        <end position="25"/>
    </location>
</feature>
<keyword evidence="12" id="KW-1185">Reference proteome</keyword>